<evidence type="ECO:0000256" key="2">
    <source>
        <dbReference type="ARBA" id="ARBA00022490"/>
    </source>
</evidence>
<keyword evidence="7" id="KW-0173">Coenzyme A biosynthesis</keyword>
<comment type="caution">
    <text evidence="9">The sequence shown here is derived from an EMBL/GenBank/DDBJ whole genome shotgun (WGS) entry which is preliminary data.</text>
</comment>
<keyword evidence="8" id="KW-0472">Membrane</keyword>
<name>A0A1J4KME8_9EUKA</name>
<keyword evidence="2" id="KW-0963">Cytoplasm</keyword>
<evidence type="ECO:0000313" key="9">
    <source>
        <dbReference type="EMBL" id="OHT10870.1"/>
    </source>
</evidence>
<evidence type="ECO:0000256" key="1">
    <source>
        <dbReference type="ARBA" id="ARBA00009018"/>
    </source>
</evidence>
<dbReference type="VEuPathDB" id="TrichDB:TRFO_19658"/>
<keyword evidence="3" id="KW-0808">Transferase</keyword>
<dbReference type="OrthoDB" id="247245at2759"/>
<dbReference type="GeneID" id="94835624"/>
<dbReference type="SUPFAM" id="SSF52540">
    <property type="entry name" value="P-loop containing nucleoside triphosphate hydrolases"/>
    <property type="match status" value="1"/>
</dbReference>
<proteinExistence type="inferred from homology"/>
<evidence type="ECO:0000256" key="8">
    <source>
        <dbReference type="SAM" id="Phobius"/>
    </source>
</evidence>
<dbReference type="PANTHER" id="PTHR10695">
    <property type="entry name" value="DEPHOSPHO-COA KINASE-RELATED"/>
    <property type="match status" value="1"/>
</dbReference>
<dbReference type="InterPro" id="IPR027417">
    <property type="entry name" value="P-loop_NTPase"/>
</dbReference>
<evidence type="ECO:0000256" key="7">
    <source>
        <dbReference type="ARBA" id="ARBA00022993"/>
    </source>
</evidence>
<organism evidence="9 10">
    <name type="scientific">Tritrichomonas foetus</name>
    <dbReference type="NCBI Taxonomy" id="1144522"/>
    <lineage>
        <taxon>Eukaryota</taxon>
        <taxon>Metamonada</taxon>
        <taxon>Parabasalia</taxon>
        <taxon>Tritrichomonadida</taxon>
        <taxon>Tritrichomonadidae</taxon>
        <taxon>Tritrichomonas</taxon>
    </lineage>
</organism>
<feature type="transmembrane region" description="Helical" evidence="8">
    <location>
        <begin position="211"/>
        <end position="228"/>
    </location>
</feature>
<dbReference type="GO" id="GO:0005524">
    <property type="term" value="F:ATP binding"/>
    <property type="evidence" value="ECO:0007669"/>
    <property type="project" value="UniProtKB-KW"/>
</dbReference>
<dbReference type="Gene3D" id="3.40.50.300">
    <property type="entry name" value="P-loop containing nucleotide triphosphate hydrolases"/>
    <property type="match status" value="1"/>
</dbReference>
<evidence type="ECO:0000256" key="6">
    <source>
        <dbReference type="ARBA" id="ARBA00022840"/>
    </source>
</evidence>
<dbReference type="PANTHER" id="PTHR10695:SF46">
    <property type="entry name" value="BIFUNCTIONAL COENZYME A SYNTHASE-RELATED"/>
    <property type="match status" value="1"/>
</dbReference>
<keyword evidence="10" id="KW-1185">Reference proteome</keyword>
<gene>
    <name evidence="9" type="primary">coaE</name>
    <name evidence="9" type="ORF">TRFO_19658</name>
</gene>
<dbReference type="GO" id="GO:0004140">
    <property type="term" value="F:dephospho-CoA kinase activity"/>
    <property type="evidence" value="ECO:0007669"/>
    <property type="project" value="InterPro"/>
</dbReference>
<dbReference type="NCBIfam" id="TIGR00152">
    <property type="entry name" value="dephospho-CoA kinase"/>
    <property type="match status" value="1"/>
</dbReference>
<evidence type="ECO:0000256" key="3">
    <source>
        <dbReference type="ARBA" id="ARBA00022679"/>
    </source>
</evidence>
<dbReference type="RefSeq" id="XP_068364006.1">
    <property type="nucleotide sequence ID" value="XM_068500920.1"/>
</dbReference>
<sequence>MKLVILTGGIACGKSTVGDYMNQKYGITVIDSDKITYQLQQPGGKAYNKIVQVFGEKYLNPDKTINRKELGNLVFNDFSKRRILNHIVHPLVLRTIFFESMKHWFMRERIVVLDIPLFFEIHMKKEYFDEVLTVSVKKEVQIERLMKRNDLTLEAAESRVSSQIPIEKKEEQSTFVVHNGGTIEDMQKQVDEFVKFVGSKQQIITRYPDPLFILFFLASIVVLLFSLFQK</sequence>
<dbReference type="HAMAP" id="MF_00376">
    <property type="entry name" value="Dephospho_CoA_kinase"/>
    <property type="match status" value="1"/>
</dbReference>
<keyword evidence="5 9" id="KW-0418">Kinase</keyword>
<dbReference type="EMBL" id="MLAK01000599">
    <property type="protein sequence ID" value="OHT10870.1"/>
    <property type="molecule type" value="Genomic_DNA"/>
</dbReference>
<dbReference type="FunFam" id="3.40.50.300:FF:000991">
    <property type="entry name" value="Dephospho-CoA kinase"/>
    <property type="match status" value="1"/>
</dbReference>
<keyword evidence="8" id="KW-0812">Transmembrane</keyword>
<reference evidence="9" key="1">
    <citation type="submission" date="2016-10" db="EMBL/GenBank/DDBJ databases">
        <authorList>
            <person name="Benchimol M."/>
            <person name="Almeida L.G."/>
            <person name="Vasconcelos A.T."/>
            <person name="Perreira-Neves A."/>
            <person name="Rosa I.A."/>
            <person name="Tasca T."/>
            <person name="Bogo M.R."/>
            <person name="de Souza W."/>
        </authorList>
    </citation>
    <scope>NUCLEOTIDE SEQUENCE [LARGE SCALE GENOMIC DNA]</scope>
    <source>
        <strain evidence="9">K</strain>
    </source>
</reference>
<keyword evidence="4" id="KW-0547">Nucleotide-binding</keyword>
<dbReference type="GO" id="GO:0015937">
    <property type="term" value="P:coenzyme A biosynthetic process"/>
    <property type="evidence" value="ECO:0007669"/>
    <property type="project" value="UniProtKB-KW"/>
</dbReference>
<keyword evidence="6" id="KW-0067">ATP-binding</keyword>
<evidence type="ECO:0000313" key="10">
    <source>
        <dbReference type="Proteomes" id="UP000179807"/>
    </source>
</evidence>
<dbReference type="Proteomes" id="UP000179807">
    <property type="component" value="Unassembled WGS sequence"/>
</dbReference>
<dbReference type="InterPro" id="IPR001977">
    <property type="entry name" value="Depp_CoAkinase"/>
</dbReference>
<accession>A0A1J4KME8</accession>
<protein>
    <submittedName>
        <fullName evidence="9">Dephospho-CoA kinase</fullName>
    </submittedName>
</protein>
<evidence type="ECO:0000256" key="5">
    <source>
        <dbReference type="ARBA" id="ARBA00022777"/>
    </source>
</evidence>
<dbReference type="PROSITE" id="PS51219">
    <property type="entry name" value="DPCK"/>
    <property type="match status" value="1"/>
</dbReference>
<dbReference type="AlphaFoldDB" id="A0A1J4KME8"/>
<evidence type="ECO:0000256" key="4">
    <source>
        <dbReference type="ARBA" id="ARBA00022741"/>
    </source>
</evidence>
<comment type="similarity">
    <text evidence="1">Belongs to the CoaE family.</text>
</comment>
<dbReference type="CDD" id="cd02022">
    <property type="entry name" value="DPCK"/>
    <property type="match status" value="1"/>
</dbReference>
<dbReference type="Pfam" id="PF01121">
    <property type="entry name" value="CoaE"/>
    <property type="match status" value="1"/>
</dbReference>
<keyword evidence="8" id="KW-1133">Transmembrane helix</keyword>